<proteinExistence type="predicted"/>
<evidence type="ECO:0008006" key="2">
    <source>
        <dbReference type="Google" id="ProtNLM"/>
    </source>
</evidence>
<dbReference type="SUPFAM" id="SSF52058">
    <property type="entry name" value="L domain-like"/>
    <property type="match status" value="1"/>
</dbReference>
<name>A0A481YWM4_9VIRU</name>
<dbReference type="Gene3D" id="3.80.10.10">
    <property type="entry name" value="Ribonuclease Inhibitor"/>
    <property type="match status" value="1"/>
</dbReference>
<evidence type="ECO:0000313" key="1">
    <source>
        <dbReference type="EMBL" id="QBK87291.1"/>
    </source>
</evidence>
<sequence>MTFLPDAVSGWSSATIISLQDNQLSSLPDGVKGWSSATDISLHSNQLTLLPDAVSGWSSATDIHLRGNKLTSLPDGVKGWTSAIYIYLRGNPILFVDDDLCGKCKYGYLNNNDLFFSLKNKKKIQNRYACKIQETYHRYNEKRNNAAVTIQRAFIDHFYRVNGPWYNKTLQAYLTFKN</sequence>
<protein>
    <recommendedName>
        <fullName evidence="2">Leucine rich repeat protein</fullName>
    </recommendedName>
</protein>
<organism evidence="1">
    <name type="scientific">Marseillevirus LCMAC201</name>
    <dbReference type="NCBI Taxonomy" id="2506605"/>
    <lineage>
        <taxon>Viruses</taxon>
        <taxon>Varidnaviria</taxon>
        <taxon>Bamfordvirae</taxon>
        <taxon>Nucleocytoviricota</taxon>
        <taxon>Megaviricetes</taxon>
        <taxon>Pimascovirales</taxon>
        <taxon>Pimascovirales incertae sedis</taxon>
        <taxon>Marseilleviridae</taxon>
    </lineage>
</organism>
<accession>A0A481YWM4</accession>
<dbReference type="EMBL" id="MK500347">
    <property type="protein sequence ID" value="QBK87291.1"/>
    <property type="molecule type" value="Genomic_DNA"/>
</dbReference>
<reference evidence="1" key="1">
    <citation type="journal article" date="2019" name="MBio">
        <title>Virus Genomes from Deep Sea Sediments Expand the Ocean Megavirome and Support Independent Origins of Viral Gigantism.</title>
        <authorList>
            <person name="Backstrom D."/>
            <person name="Yutin N."/>
            <person name="Jorgensen S.L."/>
            <person name="Dharamshi J."/>
            <person name="Homa F."/>
            <person name="Zaremba-Niedwiedzka K."/>
            <person name="Spang A."/>
            <person name="Wolf Y.I."/>
            <person name="Koonin E.V."/>
            <person name="Ettema T.J."/>
        </authorList>
    </citation>
    <scope>NUCLEOTIDE SEQUENCE</scope>
</reference>
<dbReference type="InterPro" id="IPR032675">
    <property type="entry name" value="LRR_dom_sf"/>
</dbReference>
<gene>
    <name evidence="1" type="ORF">LCMAC201_01930</name>
</gene>